<evidence type="ECO:0000313" key="5">
    <source>
        <dbReference type="EMBL" id="KAJ8977571.1"/>
    </source>
</evidence>
<organism evidence="5 6">
    <name type="scientific">Molorchus minor</name>
    <dbReference type="NCBI Taxonomy" id="1323400"/>
    <lineage>
        <taxon>Eukaryota</taxon>
        <taxon>Metazoa</taxon>
        <taxon>Ecdysozoa</taxon>
        <taxon>Arthropoda</taxon>
        <taxon>Hexapoda</taxon>
        <taxon>Insecta</taxon>
        <taxon>Pterygota</taxon>
        <taxon>Neoptera</taxon>
        <taxon>Endopterygota</taxon>
        <taxon>Coleoptera</taxon>
        <taxon>Polyphaga</taxon>
        <taxon>Cucujiformia</taxon>
        <taxon>Chrysomeloidea</taxon>
        <taxon>Cerambycidae</taxon>
        <taxon>Lamiinae</taxon>
        <taxon>Monochamini</taxon>
        <taxon>Molorchus</taxon>
    </lineage>
</organism>
<feature type="domain" description="Vacuolar protein sorting-associated protein 54 N-terminal" evidence="4">
    <location>
        <begin position="28"/>
        <end position="134"/>
    </location>
</feature>
<dbReference type="Pfam" id="PF10475">
    <property type="entry name" value="Vps54_N"/>
    <property type="match status" value="1"/>
</dbReference>
<sequence length="311" mass="36292">MPDTARRQQGASMHKYGFSITIKEQFSILKCAFIFDGERYSKLLVAYNLLEKSQVSMIDNLHVHYITAIYNSSFNVVHSYVASADILDSSEHSGKNPYTMLCQSVGQDIFIQCLVHLCKVLFKIVLSYHQLVIWHYNSDNDSQSENIDVENNITKQKLDHYLMKIWDDVQRKVSSLLLNADLASYKFDQFVQVLRVVHRLIQVGEEFCSSKSEDLQESIRKQSINYFKNYHSQRMEELKIFLENEMWEICPVKPSFDVLQLQEFKSFRSSLKTFKLNPQRKSLSLTIRRLQLIVVRPVTHKMVAVLSEITS</sequence>
<dbReference type="PANTHER" id="PTHR13258">
    <property type="entry name" value="SYNDETIN"/>
    <property type="match status" value="1"/>
</dbReference>
<keyword evidence="1" id="KW-0813">Transport</keyword>
<evidence type="ECO:0000313" key="6">
    <source>
        <dbReference type="Proteomes" id="UP001162164"/>
    </source>
</evidence>
<evidence type="ECO:0000259" key="4">
    <source>
        <dbReference type="Pfam" id="PF10475"/>
    </source>
</evidence>
<evidence type="ECO:0000256" key="3">
    <source>
        <dbReference type="ARBA" id="ARBA00023054"/>
    </source>
</evidence>
<protein>
    <recommendedName>
        <fullName evidence="4">Vacuolar protein sorting-associated protein 54 N-terminal domain-containing protein</fullName>
    </recommendedName>
</protein>
<reference evidence="5" key="1">
    <citation type="journal article" date="2023" name="Insect Mol. Biol.">
        <title>Genome sequencing provides insights into the evolution of gene families encoding plant cell wall-degrading enzymes in longhorned beetles.</title>
        <authorList>
            <person name="Shin N.R."/>
            <person name="Okamura Y."/>
            <person name="Kirsch R."/>
            <person name="Pauchet Y."/>
        </authorList>
    </citation>
    <scope>NUCLEOTIDE SEQUENCE</scope>
    <source>
        <strain evidence="5">MMC_N1</strain>
    </source>
</reference>
<keyword evidence="6" id="KW-1185">Reference proteome</keyword>
<gene>
    <name evidence="5" type="ORF">NQ317_016096</name>
</gene>
<dbReference type="InterPro" id="IPR019515">
    <property type="entry name" value="VPS54_N"/>
</dbReference>
<dbReference type="InterPro" id="IPR040047">
    <property type="entry name" value="VPS50"/>
</dbReference>
<dbReference type="EMBL" id="JAPWTJ010000529">
    <property type="protein sequence ID" value="KAJ8977571.1"/>
    <property type="molecule type" value="Genomic_DNA"/>
</dbReference>
<evidence type="ECO:0000256" key="1">
    <source>
        <dbReference type="ARBA" id="ARBA00022448"/>
    </source>
</evidence>
<proteinExistence type="predicted"/>
<dbReference type="PANTHER" id="PTHR13258:SF0">
    <property type="entry name" value="SYNDETIN"/>
    <property type="match status" value="1"/>
</dbReference>
<accession>A0ABQ9JHA5</accession>
<keyword evidence="3" id="KW-0175">Coiled coil</keyword>
<keyword evidence="2" id="KW-0653">Protein transport</keyword>
<dbReference type="Proteomes" id="UP001162164">
    <property type="component" value="Unassembled WGS sequence"/>
</dbReference>
<comment type="caution">
    <text evidence="5">The sequence shown here is derived from an EMBL/GenBank/DDBJ whole genome shotgun (WGS) entry which is preliminary data.</text>
</comment>
<evidence type="ECO:0000256" key="2">
    <source>
        <dbReference type="ARBA" id="ARBA00022927"/>
    </source>
</evidence>
<name>A0ABQ9JHA5_9CUCU</name>